<evidence type="ECO:0000313" key="2">
    <source>
        <dbReference type="EnsemblProtists" id="EOD15720"/>
    </source>
</evidence>
<reference evidence="3" key="1">
    <citation type="journal article" date="2013" name="Nature">
        <title>Pan genome of the phytoplankton Emiliania underpins its global distribution.</title>
        <authorList>
            <person name="Read B.A."/>
            <person name="Kegel J."/>
            <person name="Klute M.J."/>
            <person name="Kuo A."/>
            <person name="Lefebvre S.C."/>
            <person name="Maumus F."/>
            <person name="Mayer C."/>
            <person name="Miller J."/>
            <person name="Monier A."/>
            <person name="Salamov A."/>
            <person name="Young J."/>
            <person name="Aguilar M."/>
            <person name="Claverie J.M."/>
            <person name="Frickenhaus S."/>
            <person name="Gonzalez K."/>
            <person name="Herman E.K."/>
            <person name="Lin Y.C."/>
            <person name="Napier J."/>
            <person name="Ogata H."/>
            <person name="Sarno A.F."/>
            <person name="Shmutz J."/>
            <person name="Schroeder D."/>
            <person name="de Vargas C."/>
            <person name="Verret F."/>
            <person name="von Dassow P."/>
            <person name="Valentin K."/>
            <person name="Van de Peer Y."/>
            <person name="Wheeler G."/>
            <person name="Dacks J.B."/>
            <person name="Delwiche C.F."/>
            <person name="Dyhrman S.T."/>
            <person name="Glockner G."/>
            <person name="John U."/>
            <person name="Richards T."/>
            <person name="Worden A.Z."/>
            <person name="Zhang X."/>
            <person name="Grigoriev I.V."/>
            <person name="Allen A.E."/>
            <person name="Bidle K."/>
            <person name="Borodovsky M."/>
            <person name="Bowler C."/>
            <person name="Brownlee C."/>
            <person name="Cock J.M."/>
            <person name="Elias M."/>
            <person name="Gladyshev V.N."/>
            <person name="Groth M."/>
            <person name="Guda C."/>
            <person name="Hadaegh A."/>
            <person name="Iglesias-Rodriguez M.D."/>
            <person name="Jenkins J."/>
            <person name="Jones B.M."/>
            <person name="Lawson T."/>
            <person name="Leese F."/>
            <person name="Lindquist E."/>
            <person name="Lobanov A."/>
            <person name="Lomsadze A."/>
            <person name="Malik S.B."/>
            <person name="Marsh M.E."/>
            <person name="Mackinder L."/>
            <person name="Mock T."/>
            <person name="Mueller-Roeber B."/>
            <person name="Pagarete A."/>
            <person name="Parker M."/>
            <person name="Probert I."/>
            <person name="Quesneville H."/>
            <person name="Raines C."/>
            <person name="Rensing S.A."/>
            <person name="Riano-Pachon D.M."/>
            <person name="Richier S."/>
            <person name="Rokitta S."/>
            <person name="Shiraiwa Y."/>
            <person name="Soanes D.M."/>
            <person name="van der Giezen M."/>
            <person name="Wahlund T.M."/>
            <person name="Williams B."/>
            <person name="Wilson W."/>
            <person name="Wolfe G."/>
            <person name="Wurch L.L."/>
        </authorList>
    </citation>
    <scope>NUCLEOTIDE SEQUENCE</scope>
</reference>
<proteinExistence type="predicted"/>
<dbReference type="STRING" id="2903.R1DMG3"/>
<accession>A0A0D3IWT5</accession>
<keyword evidence="3" id="KW-1185">Reference proteome</keyword>
<dbReference type="EnsemblProtists" id="EOD15720">
    <property type="protein sequence ID" value="EOD15720"/>
    <property type="gene ID" value="EMIHUDRAFT_436741"/>
</dbReference>
<reference evidence="2" key="2">
    <citation type="submission" date="2024-10" db="UniProtKB">
        <authorList>
            <consortium name="EnsemblProtists"/>
        </authorList>
    </citation>
    <scope>IDENTIFICATION</scope>
</reference>
<dbReference type="Proteomes" id="UP000013827">
    <property type="component" value="Unassembled WGS sequence"/>
</dbReference>
<dbReference type="KEGG" id="ehx:EMIHUDRAFT_436741"/>
<dbReference type="RefSeq" id="XP_005768149.1">
    <property type="nucleotide sequence ID" value="XM_005768092.1"/>
</dbReference>
<dbReference type="Pfam" id="PF14240">
    <property type="entry name" value="YHYH"/>
    <property type="match status" value="1"/>
</dbReference>
<name>A0A0D3IWT5_EMIH1</name>
<sequence length="245" mass="26657">MPQAHGPIPYNRYNMPTACDNVGGAWDGGDAPFFLKIRGLTPTECSADWLRNEAEWCVDERANELRLVANTAPTHAIRMQPGRPQPCAVPYSLTLPLVPTWSETVTEVPSMGPLGVTLSGVLIESTLWAVHNGFIFSDELQYGHALGPRPHYLHYHAAPPPRRGGRPADEDTLVGVALDGYPIYGPLPNTELATLDACNGRRSAAGGYQYHARTMAQVNLSEPYCGRLGGRANNWNLVLGCFHGV</sequence>
<dbReference type="PaxDb" id="2903-EOD15720"/>
<dbReference type="InterPro" id="IPR025924">
    <property type="entry name" value="YHYH_dom"/>
</dbReference>
<feature type="domain" description="YHYH" evidence="1">
    <location>
        <begin position="93"/>
        <end position="210"/>
    </location>
</feature>
<dbReference type="GeneID" id="17261760"/>
<evidence type="ECO:0000313" key="3">
    <source>
        <dbReference type="Proteomes" id="UP000013827"/>
    </source>
</evidence>
<organism evidence="2 3">
    <name type="scientific">Emiliania huxleyi (strain CCMP1516)</name>
    <dbReference type="NCBI Taxonomy" id="280463"/>
    <lineage>
        <taxon>Eukaryota</taxon>
        <taxon>Haptista</taxon>
        <taxon>Haptophyta</taxon>
        <taxon>Prymnesiophyceae</taxon>
        <taxon>Isochrysidales</taxon>
        <taxon>Noelaerhabdaceae</taxon>
        <taxon>Emiliania</taxon>
    </lineage>
</organism>
<dbReference type="AlphaFoldDB" id="A0A0D3IWT5"/>
<protein>
    <recommendedName>
        <fullName evidence="1">YHYH domain-containing protein</fullName>
    </recommendedName>
</protein>
<dbReference type="HOGENOM" id="CLU_1135981_0_0_1"/>
<evidence type="ECO:0000259" key="1">
    <source>
        <dbReference type="Pfam" id="PF14240"/>
    </source>
</evidence>